<keyword evidence="1" id="KW-0732">Signal</keyword>
<feature type="chain" id="PRO_5039709653" evidence="1">
    <location>
        <begin position="20"/>
        <end position="128"/>
    </location>
</feature>
<protein>
    <submittedName>
        <fullName evidence="2">Uncharacterized protein</fullName>
    </submittedName>
</protein>
<accession>A0A917HCR2</accession>
<evidence type="ECO:0000313" key="3">
    <source>
        <dbReference type="Proteomes" id="UP000600247"/>
    </source>
</evidence>
<feature type="signal peptide" evidence="1">
    <location>
        <begin position="1"/>
        <end position="19"/>
    </location>
</feature>
<dbReference type="PROSITE" id="PS51257">
    <property type="entry name" value="PROKAR_LIPOPROTEIN"/>
    <property type="match status" value="1"/>
</dbReference>
<evidence type="ECO:0000313" key="2">
    <source>
        <dbReference type="EMBL" id="GGG75091.1"/>
    </source>
</evidence>
<dbReference type="Proteomes" id="UP000600247">
    <property type="component" value="Unassembled WGS sequence"/>
</dbReference>
<organism evidence="2 3">
    <name type="scientific">Paenibacillus radicis</name>
    <name type="common">ex Gao et al. 2016</name>
    <dbReference type="NCBI Taxonomy" id="1737354"/>
    <lineage>
        <taxon>Bacteria</taxon>
        <taxon>Bacillati</taxon>
        <taxon>Bacillota</taxon>
        <taxon>Bacilli</taxon>
        <taxon>Bacillales</taxon>
        <taxon>Paenibacillaceae</taxon>
        <taxon>Paenibacillus</taxon>
    </lineage>
</organism>
<dbReference type="AlphaFoldDB" id="A0A917HCR2"/>
<proteinExistence type="predicted"/>
<keyword evidence="3" id="KW-1185">Reference proteome</keyword>
<name>A0A917HCR2_9BACL</name>
<reference evidence="2 3" key="1">
    <citation type="journal article" date="2014" name="Int. J. Syst. Evol. Microbiol.">
        <title>Complete genome sequence of Corynebacterium casei LMG S-19264T (=DSM 44701T), isolated from a smear-ripened cheese.</title>
        <authorList>
            <consortium name="US DOE Joint Genome Institute (JGI-PGF)"/>
            <person name="Walter F."/>
            <person name="Albersmeier A."/>
            <person name="Kalinowski J."/>
            <person name="Ruckert C."/>
        </authorList>
    </citation>
    <scope>NUCLEOTIDE SEQUENCE [LARGE SCALE GENOMIC DNA]</scope>
    <source>
        <strain evidence="2 3">CGMCC 1.15286</strain>
    </source>
</reference>
<comment type="caution">
    <text evidence="2">The sequence shown here is derived from an EMBL/GenBank/DDBJ whole genome shotgun (WGS) entry which is preliminary data.</text>
</comment>
<gene>
    <name evidence="2" type="ORF">GCM10010918_34120</name>
</gene>
<sequence length="128" mass="14805">MKRSLLVLLFISLAVFSVACGKQNTNEKKSMNIIENFKSNIEVSNDEIFYGRWKITGEIASGTVTSLDNEEIDSYINYEITYTANELKTKEATLRTPYYQKVLISESQFFQESYVRLDDIELIRILLP</sequence>
<evidence type="ECO:0000256" key="1">
    <source>
        <dbReference type="SAM" id="SignalP"/>
    </source>
</evidence>
<dbReference type="EMBL" id="BMHY01000006">
    <property type="protein sequence ID" value="GGG75091.1"/>
    <property type="molecule type" value="Genomic_DNA"/>
</dbReference>
<dbReference type="RefSeq" id="WP_188890409.1">
    <property type="nucleotide sequence ID" value="NZ_BMHY01000006.1"/>
</dbReference>